<protein>
    <submittedName>
        <fullName evidence="2">Uncharacterized protein</fullName>
    </submittedName>
</protein>
<keyword evidence="1" id="KW-0472">Membrane</keyword>
<organism evidence="2 3">
    <name type="scientific">Ruminiclostridium cellobioparum subsp. termitidis CT1112</name>
    <dbReference type="NCBI Taxonomy" id="1195236"/>
    <lineage>
        <taxon>Bacteria</taxon>
        <taxon>Bacillati</taxon>
        <taxon>Bacillota</taxon>
        <taxon>Clostridia</taxon>
        <taxon>Eubacteriales</taxon>
        <taxon>Oscillospiraceae</taxon>
        <taxon>Ruminiclostridium</taxon>
    </lineage>
</organism>
<name>S0FGT8_RUMCE</name>
<comment type="caution">
    <text evidence="2">The sequence shown here is derived from an EMBL/GenBank/DDBJ whole genome shotgun (WGS) entry which is preliminary data.</text>
</comment>
<dbReference type="eggNOG" id="ENOG5032Y9D">
    <property type="taxonomic scope" value="Bacteria"/>
</dbReference>
<gene>
    <name evidence="2" type="ORF">CTER_5435</name>
</gene>
<feature type="transmembrane region" description="Helical" evidence="1">
    <location>
        <begin position="37"/>
        <end position="57"/>
    </location>
</feature>
<keyword evidence="3" id="KW-1185">Reference proteome</keyword>
<evidence type="ECO:0000313" key="2">
    <source>
        <dbReference type="EMBL" id="EMS68976.1"/>
    </source>
</evidence>
<dbReference type="STRING" id="1195236.CTER_5435"/>
<keyword evidence="1" id="KW-0812">Transmembrane</keyword>
<sequence>MKKKFPFGILQLITGICLIILSFLLKAEIAKPICGVFIGVGGGLSGLGIIRLITYHIESSNPAIRRAKEIENNDERNTMIRNRAKAKAGDITQWLIIAITYVTILISAPLWVSSFVVAVYVLYNLIVVFLINKYQKEM</sequence>
<feature type="transmembrane region" description="Helical" evidence="1">
    <location>
        <begin position="91"/>
        <end position="111"/>
    </location>
</feature>
<dbReference type="AlphaFoldDB" id="S0FGT8"/>
<feature type="transmembrane region" description="Helical" evidence="1">
    <location>
        <begin position="117"/>
        <end position="134"/>
    </location>
</feature>
<feature type="transmembrane region" description="Helical" evidence="1">
    <location>
        <begin position="7"/>
        <end position="25"/>
    </location>
</feature>
<proteinExistence type="predicted"/>
<dbReference type="RefSeq" id="WP_004631067.1">
    <property type="nucleotide sequence ID" value="NZ_AORV01000078.1"/>
</dbReference>
<dbReference type="PATRIC" id="fig|1195236.3.peg.5575"/>
<keyword evidence="1" id="KW-1133">Transmembrane helix</keyword>
<reference evidence="2 3" key="1">
    <citation type="journal article" date="2013" name="Genome Announc.">
        <title>Draft Genome Sequence of the Cellulolytic, Mesophilic, Anaerobic Bacterium Clostridium termitidis Strain CT1112 (DSM 5398).</title>
        <authorList>
            <person name="Lal S."/>
            <person name="Ramachandran U."/>
            <person name="Zhang X."/>
            <person name="Munir R."/>
            <person name="Sparling R."/>
            <person name="Levin D.B."/>
        </authorList>
    </citation>
    <scope>NUCLEOTIDE SEQUENCE [LARGE SCALE GENOMIC DNA]</scope>
    <source>
        <strain evidence="2 3">CT1112</strain>
    </source>
</reference>
<dbReference type="EMBL" id="AORV01000078">
    <property type="protein sequence ID" value="EMS68976.1"/>
    <property type="molecule type" value="Genomic_DNA"/>
</dbReference>
<accession>S0FGT8</accession>
<evidence type="ECO:0000313" key="3">
    <source>
        <dbReference type="Proteomes" id="UP000014155"/>
    </source>
</evidence>
<evidence type="ECO:0000256" key="1">
    <source>
        <dbReference type="SAM" id="Phobius"/>
    </source>
</evidence>
<dbReference type="Proteomes" id="UP000014155">
    <property type="component" value="Unassembled WGS sequence"/>
</dbReference>